<dbReference type="SMART" id="SM00028">
    <property type="entry name" value="TPR"/>
    <property type="match status" value="4"/>
</dbReference>
<dbReference type="Pfam" id="PF00226">
    <property type="entry name" value="DnaJ"/>
    <property type="match status" value="1"/>
</dbReference>
<dbReference type="InterPro" id="IPR036869">
    <property type="entry name" value="J_dom_sf"/>
</dbReference>
<dbReference type="InterPro" id="IPR052758">
    <property type="entry name" value="SRC_co-chaperone"/>
</dbReference>
<dbReference type="InterPro" id="IPR001623">
    <property type="entry name" value="DnaJ_domain"/>
</dbReference>
<evidence type="ECO:0000259" key="2">
    <source>
        <dbReference type="PROSITE" id="PS50076"/>
    </source>
</evidence>
<feature type="region of interest" description="Disordered" evidence="1">
    <location>
        <begin position="381"/>
        <end position="403"/>
    </location>
</feature>
<feature type="compositionally biased region" description="Low complexity" evidence="1">
    <location>
        <begin position="385"/>
        <end position="397"/>
    </location>
</feature>
<proteinExistence type="predicted"/>
<evidence type="ECO:0000256" key="1">
    <source>
        <dbReference type="SAM" id="MobiDB-lite"/>
    </source>
</evidence>
<dbReference type="Proteomes" id="UP000660262">
    <property type="component" value="Unassembled WGS sequence"/>
</dbReference>
<name>A0A830HFS5_9CHLO</name>
<evidence type="ECO:0000313" key="3">
    <source>
        <dbReference type="EMBL" id="GHP05944.1"/>
    </source>
</evidence>
<keyword evidence="4" id="KW-1185">Reference proteome</keyword>
<comment type="caution">
    <text evidence="3">The sequence shown here is derived from an EMBL/GenBank/DDBJ whole genome shotgun (WGS) entry which is preliminary data.</text>
</comment>
<dbReference type="SUPFAM" id="SSF46565">
    <property type="entry name" value="Chaperone J-domain"/>
    <property type="match status" value="1"/>
</dbReference>
<dbReference type="PANTHER" id="PTHR44200">
    <property type="entry name" value="DNAJ HOMOLOG SUBFAMILY C MEMBER 7"/>
    <property type="match status" value="1"/>
</dbReference>
<protein>
    <recommendedName>
        <fullName evidence="2">J domain-containing protein</fullName>
    </recommendedName>
</protein>
<sequence length="648" mass="71086">MSHPGSFHSFEPVQSELESARIWRQNKLKQFRFRMTVLRVQDEPTFVEAYNEMVNEHNLVERLAVLELVDDGLGGAKVQKGNTQAHHKQTRGGNAAPPTKIVARPSVCSGAPERCGPAWWVGSTYDDEKAEKANDEANSAFAAKQYELAFDKYTEAIRKNPKSHAFHANRAAAALKLARYECAVEDASNAIARCQEHTGARVRLARALLGIGRVKASVDCAQELLQMSEAGDLPALTEAQRKSTDAVLRDAERESTRLARDAEAARLRAERGERAPLPPLPLPPDDAASLLLSAREVLAALCKGGAATADGGGGTSLEGARCAEVEALVHCRRYDDARRALPSLREGLDKAYLTAEVMWRSGDLRESARLLARQIAPRCDVETMSSSTSSASSLPSPSDDEAEAEALLDDTLPIELPDTHKCVALMRKVCELRRLVSRGDRQREREQFRDALESYADALAYDSSVAATRLAADLHHKRATCLHVGLLRTDDALAELEKCTALEPSHLGGGMLRASIYQDQGKHQACLLELYRVRNSAPDATDGSGNLSALWEELCAAARRCLNEEAGAKDYHEQVKDASRARGELSLYALLEVDAGVSVKELKKAYRRLAAKWHPDKWVKGTETEKSEAEAKFKAIKDAYEMLLGTKK</sequence>
<dbReference type="OrthoDB" id="445556at2759"/>
<dbReference type="PANTHER" id="PTHR44200:SF1">
    <property type="entry name" value="DNAJ HOMOLOG SUBFAMILY C MEMBER 7"/>
    <property type="match status" value="1"/>
</dbReference>
<dbReference type="SUPFAM" id="SSF48452">
    <property type="entry name" value="TPR-like"/>
    <property type="match status" value="2"/>
</dbReference>
<organism evidence="3 4">
    <name type="scientific">Pycnococcus provasolii</name>
    <dbReference type="NCBI Taxonomy" id="41880"/>
    <lineage>
        <taxon>Eukaryota</taxon>
        <taxon>Viridiplantae</taxon>
        <taxon>Chlorophyta</taxon>
        <taxon>Pseudoscourfieldiophyceae</taxon>
        <taxon>Pseudoscourfieldiales</taxon>
        <taxon>Pycnococcaceae</taxon>
        <taxon>Pycnococcus</taxon>
    </lineage>
</organism>
<feature type="region of interest" description="Disordered" evidence="1">
    <location>
        <begin position="79"/>
        <end position="100"/>
    </location>
</feature>
<gene>
    <name evidence="3" type="ORF">PPROV_000469100</name>
</gene>
<feature type="domain" description="J" evidence="2">
    <location>
        <begin position="586"/>
        <end position="648"/>
    </location>
</feature>
<feature type="region of interest" description="Disordered" evidence="1">
    <location>
        <begin position="236"/>
        <end position="260"/>
    </location>
</feature>
<dbReference type="Gene3D" id="1.10.287.110">
    <property type="entry name" value="DnaJ domain"/>
    <property type="match status" value="1"/>
</dbReference>
<accession>A0A830HFS5</accession>
<dbReference type="PROSITE" id="PS50076">
    <property type="entry name" value="DNAJ_2"/>
    <property type="match status" value="1"/>
</dbReference>
<dbReference type="Gene3D" id="1.25.40.10">
    <property type="entry name" value="Tetratricopeptide repeat domain"/>
    <property type="match status" value="2"/>
</dbReference>
<reference evidence="3" key="1">
    <citation type="submission" date="2020-10" db="EMBL/GenBank/DDBJ databases">
        <title>Unveiling of a novel bifunctional photoreceptor, Dualchrome1, isolated from a cosmopolitan green alga.</title>
        <authorList>
            <person name="Suzuki S."/>
            <person name="Kawachi M."/>
        </authorList>
    </citation>
    <scope>NUCLEOTIDE SEQUENCE</scope>
    <source>
        <strain evidence="3">NIES 2893</strain>
    </source>
</reference>
<dbReference type="AlphaFoldDB" id="A0A830HFS5"/>
<dbReference type="EMBL" id="BNJQ01000011">
    <property type="protein sequence ID" value="GHP05944.1"/>
    <property type="molecule type" value="Genomic_DNA"/>
</dbReference>
<evidence type="ECO:0000313" key="4">
    <source>
        <dbReference type="Proteomes" id="UP000660262"/>
    </source>
</evidence>
<feature type="compositionally biased region" description="Basic and acidic residues" evidence="1">
    <location>
        <begin position="239"/>
        <end position="260"/>
    </location>
</feature>
<dbReference type="SMART" id="SM00271">
    <property type="entry name" value="DnaJ"/>
    <property type="match status" value="1"/>
</dbReference>
<dbReference type="PRINTS" id="PR00625">
    <property type="entry name" value="JDOMAIN"/>
</dbReference>
<dbReference type="InterPro" id="IPR019734">
    <property type="entry name" value="TPR_rpt"/>
</dbReference>
<dbReference type="CDD" id="cd06257">
    <property type="entry name" value="DnaJ"/>
    <property type="match status" value="1"/>
</dbReference>
<dbReference type="InterPro" id="IPR011990">
    <property type="entry name" value="TPR-like_helical_dom_sf"/>
</dbReference>